<dbReference type="GO" id="GO:0072546">
    <property type="term" value="C:EMC complex"/>
    <property type="evidence" value="ECO:0007669"/>
    <property type="project" value="InterPro"/>
</dbReference>
<proteinExistence type="inferred from homology"/>
<dbReference type="InterPro" id="IPR011047">
    <property type="entry name" value="Quinoprotein_ADH-like_sf"/>
</dbReference>
<name>A0A5N6L013_9ROSI</name>
<feature type="domain" description="ER membrane protein complex subunit 1 C-terminal" evidence="12">
    <location>
        <begin position="725"/>
        <end position="953"/>
    </location>
</feature>
<dbReference type="GO" id="GO:0034975">
    <property type="term" value="P:protein folding in endoplasmic reticulum"/>
    <property type="evidence" value="ECO:0007669"/>
    <property type="project" value="TreeGrafter"/>
</dbReference>
<evidence type="ECO:0000313" key="15">
    <source>
        <dbReference type="Proteomes" id="UP000327013"/>
    </source>
</evidence>
<keyword evidence="8" id="KW-1133">Transmembrane helix</keyword>
<evidence type="ECO:0000259" key="12">
    <source>
        <dbReference type="Pfam" id="PF07774"/>
    </source>
</evidence>
<feature type="domain" description="EMC1 first beta-propeller" evidence="13">
    <location>
        <begin position="17"/>
        <end position="423"/>
    </location>
</feature>
<feature type="signal peptide" evidence="11">
    <location>
        <begin position="1"/>
        <end position="17"/>
    </location>
</feature>
<comment type="similarity">
    <text evidence="2">Belongs to the EMC1 family.</text>
</comment>
<evidence type="ECO:0000259" key="13">
    <source>
        <dbReference type="Pfam" id="PF25293"/>
    </source>
</evidence>
<keyword evidence="10" id="KW-0325">Glycoprotein</keyword>
<evidence type="ECO:0000256" key="2">
    <source>
        <dbReference type="ARBA" id="ARBA00007904"/>
    </source>
</evidence>
<gene>
    <name evidence="14" type="ORF">FH972_025097</name>
</gene>
<dbReference type="InterPro" id="IPR011678">
    <property type="entry name" value="EMC1_C"/>
</dbReference>
<evidence type="ECO:0000256" key="8">
    <source>
        <dbReference type="ARBA" id="ARBA00022989"/>
    </source>
</evidence>
<keyword evidence="6 11" id="KW-0732">Signal</keyword>
<keyword evidence="5" id="KW-0812">Transmembrane</keyword>
<evidence type="ECO:0000256" key="6">
    <source>
        <dbReference type="ARBA" id="ARBA00022729"/>
    </source>
</evidence>
<dbReference type="PANTHER" id="PTHR21573">
    <property type="entry name" value="ER MEMBRANE PROTEIN COMPLEX SUBUNIT 1"/>
    <property type="match status" value="1"/>
</dbReference>
<keyword evidence="15" id="KW-1185">Reference proteome</keyword>
<comment type="subunit">
    <text evidence="3">Component of the ER membrane protein complex (EMC).</text>
</comment>
<dbReference type="InterPro" id="IPR026895">
    <property type="entry name" value="EMC1"/>
</dbReference>
<evidence type="ECO:0000256" key="3">
    <source>
        <dbReference type="ARBA" id="ARBA00011276"/>
    </source>
</evidence>
<evidence type="ECO:0000256" key="10">
    <source>
        <dbReference type="ARBA" id="ARBA00023180"/>
    </source>
</evidence>
<feature type="chain" id="PRO_5024336824" description="ER membrane protein complex subunit 1" evidence="11">
    <location>
        <begin position="18"/>
        <end position="957"/>
    </location>
</feature>
<dbReference type="InterPro" id="IPR015943">
    <property type="entry name" value="WD40/YVTN_repeat-like_dom_sf"/>
</dbReference>
<sequence length="957" mass="103986">MRIFTALAAACLPTALAVYSDEAYTVDYHHALLGLPEASNTFFHPPYIGSKASLIYTLSEEGVLGAVNPRDGALVWRQILSSESGKSRVLRAGDAQDTLVTAVNDTVSTWSTTDGRLGWERVFQDQEVKDTQIVEHPTDAATKDVLVLLGGSSTTILRLDGASGEETWRHTDSSTDIPFKLAASGTGINYVSLSAGILKGYKIRAASLDVQTGKSLDQVTLSTEANAPEDVIFVGQTSAPIVAWTDSKRSSLKINVVGHKEVASFDIKSSSKPVDLVRLHASEKPNALPHFVVHYQSDDEHWADVFHINLKKGIVSKAYELPKLAGYGTFSACTVDANVYFTRVTPEETTLTSSASHGRLAKSPIKSFNVPGIVTSEALLPLQSASDVIVRSDGTFAIRTAVLLSSGDWISIRNGVTDWVRHESLASIEEASWGSFELRDNVPVRDLKFEEDTDIVTAFIHRIRRHVEDSGYLPGLAQNLPSLLGTWLENFVTPGAGTEAKNQVFGFKKLIFVGTSNGRILALQHGDQGRVLFNIRDPKTKDPKAEEPLWLRLSNLYYNGGARGTLDLEGASSKASILEELLPKHARLDIEVPTPRVTANPNSRAEFVEEISYGLHDNRLRGYQRAVETGRQDADLWTFSVAPGYTIVGVSSRLPDERVASIGKALGDRRVLYKYLNPSLVLVTATNAAQQSASFYLLDAVSGAVLHSANHGDVDVTRPINSVVSENWLAYSFTSLPSSIDGSYSSGAQFVMSELYESPFPNDRGPLGPKSTNFSSTLPSASPPTYLPHVISQAYLLPEEISALTVTQTQQGITSRHLVASLVSTQGLVSIPRQMFDPRRPIGKDPTGPQAMEEGLMRYAPFVDFDPKAFLSHSREVAGIKKILTVPSAMESTSLVFAYGLDVFGTRVAPSFTFDILGTSFNKVQLGLTVVCLVSGTLGVAPMVKRKMVDQLWRAPT</sequence>
<dbReference type="InterPro" id="IPR058545">
    <property type="entry name" value="Beta-prop_EMC1_1st"/>
</dbReference>
<dbReference type="Pfam" id="PF25293">
    <property type="entry name" value="Beta-prop_EMC1_N"/>
    <property type="match status" value="1"/>
</dbReference>
<evidence type="ECO:0000256" key="7">
    <source>
        <dbReference type="ARBA" id="ARBA00022824"/>
    </source>
</evidence>
<evidence type="ECO:0000256" key="11">
    <source>
        <dbReference type="SAM" id="SignalP"/>
    </source>
</evidence>
<keyword evidence="9" id="KW-0472">Membrane</keyword>
<dbReference type="Proteomes" id="UP000327013">
    <property type="component" value="Unassembled WGS sequence"/>
</dbReference>
<evidence type="ECO:0000256" key="4">
    <source>
        <dbReference type="ARBA" id="ARBA00020824"/>
    </source>
</evidence>
<organism evidence="14 15">
    <name type="scientific">Carpinus fangiana</name>
    <dbReference type="NCBI Taxonomy" id="176857"/>
    <lineage>
        <taxon>Eukaryota</taxon>
        <taxon>Viridiplantae</taxon>
        <taxon>Streptophyta</taxon>
        <taxon>Embryophyta</taxon>
        <taxon>Tracheophyta</taxon>
        <taxon>Spermatophyta</taxon>
        <taxon>Magnoliopsida</taxon>
        <taxon>eudicotyledons</taxon>
        <taxon>Gunneridae</taxon>
        <taxon>Pentapetalae</taxon>
        <taxon>rosids</taxon>
        <taxon>fabids</taxon>
        <taxon>Fagales</taxon>
        <taxon>Betulaceae</taxon>
        <taxon>Carpinus</taxon>
    </lineage>
</organism>
<dbReference type="AlphaFoldDB" id="A0A5N6L013"/>
<protein>
    <recommendedName>
        <fullName evidence="4">ER membrane protein complex subunit 1</fullName>
    </recommendedName>
</protein>
<comment type="subcellular location">
    <subcellularLocation>
        <location evidence="1">Endoplasmic reticulum membrane</location>
        <topology evidence="1">Single-pass type I membrane protein</topology>
    </subcellularLocation>
</comment>
<evidence type="ECO:0000313" key="14">
    <source>
        <dbReference type="EMBL" id="KAB8437419.1"/>
    </source>
</evidence>
<comment type="caution">
    <text evidence="14">The sequence shown here is derived from an EMBL/GenBank/DDBJ whole genome shotgun (WGS) entry which is preliminary data.</text>
</comment>
<accession>A0A5N6L013</accession>
<evidence type="ECO:0000256" key="5">
    <source>
        <dbReference type="ARBA" id="ARBA00022692"/>
    </source>
</evidence>
<keyword evidence="7" id="KW-0256">Endoplasmic reticulum</keyword>
<dbReference type="Pfam" id="PF07774">
    <property type="entry name" value="EMC1_C"/>
    <property type="match status" value="1"/>
</dbReference>
<dbReference type="OrthoDB" id="28092at2759"/>
<reference evidence="14 15" key="1">
    <citation type="submission" date="2019-06" db="EMBL/GenBank/DDBJ databases">
        <title>A chromosomal-level reference genome of Carpinus fangiana (Coryloideae, Betulaceae).</title>
        <authorList>
            <person name="Yang X."/>
            <person name="Wang Z."/>
            <person name="Zhang L."/>
            <person name="Hao G."/>
            <person name="Liu J."/>
            <person name="Yang Y."/>
        </authorList>
    </citation>
    <scope>NUCLEOTIDE SEQUENCE [LARGE SCALE GENOMIC DNA]</scope>
    <source>
        <strain evidence="14">Cfa_2016G</strain>
        <tissue evidence="14">Leaf</tissue>
    </source>
</reference>
<dbReference type="EMBL" id="VIBQ01000036">
    <property type="protein sequence ID" value="KAB8437419.1"/>
    <property type="molecule type" value="Genomic_DNA"/>
</dbReference>
<evidence type="ECO:0000256" key="9">
    <source>
        <dbReference type="ARBA" id="ARBA00023136"/>
    </source>
</evidence>
<dbReference type="SUPFAM" id="SSF50998">
    <property type="entry name" value="Quinoprotein alcohol dehydrogenase-like"/>
    <property type="match status" value="1"/>
</dbReference>
<dbReference type="Gene3D" id="2.130.10.10">
    <property type="entry name" value="YVTN repeat-like/Quinoprotein amine dehydrogenase"/>
    <property type="match status" value="1"/>
</dbReference>
<evidence type="ECO:0000256" key="1">
    <source>
        <dbReference type="ARBA" id="ARBA00004115"/>
    </source>
</evidence>
<dbReference type="PANTHER" id="PTHR21573:SF0">
    <property type="entry name" value="ER MEMBRANE PROTEIN COMPLEX SUBUNIT 1"/>
    <property type="match status" value="1"/>
</dbReference>